<feature type="region of interest" description="Disordered" evidence="9">
    <location>
        <begin position="84"/>
        <end position="142"/>
    </location>
</feature>
<dbReference type="CDD" id="cd02903">
    <property type="entry name" value="Macro_BAL-like"/>
    <property type="match status" value="1"/>
</dbReference>
<keyword evidence="3 7" id="KW-0808">Transferase</keyword>
<evidence type="ECO:0000313" key="14">
    <source>
        <dbReference type="Proteomes" id="UP000261480"/>
    </source>
</evidence>
<dbReference type="Pfam" id="PF23253">
    <property type="entry name" value="KH_PARP14_6"/>
    <property type="match status" value="1"/>
</dbReference>
<dbReference type="Pfam" id="PF22005">
    <property type="entry name" value="WWE_1"/>
    <property type="match status" value="1"/>
</dbReference>
<evidence type="ECO:0000313" key="13">
    <source>
        <dbReference type="Ensembl" id="ENSPMEP00000033549.1"/>
    </source>
</evidence>
<dbReference type="SMART" id="SM00506">
    <property type="entry name" value="A1pp"/>
    <property type="match status" value="3"/>
</dbReference>
<evidence type="ECO:0000259" key="11">
    <source>
        <dbReference type="PROSITE" id="PS51059"/>
    </source>
</evidence>
<dbReference type="Pfam" id="PF23085">
    <property type="entry name" value="RRM_PARP14_3"/>
    <property type="match status" value="1"/>
</dbReference>
<dbReference type="Pfam" id="PF23254">
    <property type="entry name" value="KH_PARP14_8"/>
    <property type="match status" value="1"/>
</dbReference>
<dbReference type="GO" id="GO:0005737">
    <property type="term" value="C:cytoplasm"/>
    <property type="evidence" value="ECO:0007669"/>
    <property type="project" value="TreeGrafter"/>
</dbReference>
<dbReference type="InterPro" id="IPR054596">
    <property type="entry name" value="PARP14_WWE"/>
</dbReference>
<evidence type="ECO:0000256" key="9">
    <source>
        <dbReference type="SAM" id="MobiDB-lite"/>
    </source>
</evidence>
<dbReference type="InterPro" id="IPR057051">
    <property type="entry name" value="PARP14_RPM_1"/>
</dbReference>
<feature type="compositionally biased region" description="Basic and acidic residues" evidence="9">
    <location>
        <begin position="86"/>
        <end position="108"/>
    </location>
</feature>
<dbReference type="Proteomes" id="UP000261480">
    <property type="component" value="Unplaced"/>
</dbReference>
<reference evidence="13" key="1">
    <citation type="submission" date="2025-08" db="UniProtKB">
        <authorList>
            <consortium name="Ensembl"/>
        </authorList>
    </citation>
    <scope>IDENTIFICATION</scope>
</reference>
<dbReference type="CTD" id="791754"/>
<dbReference type="InterPro" id="IPR057049">
    <property type="entry name" value="PARP14_KH_8"/>
</dbReference>
<feature type="domain" description="PARP catalytic" evidence="11">
    <location>
        <begin position="1612"/>
        <end position="1804"/>
    </location>
</feature>
<dbReference type="CDD" id="cd02907">
    <property type="entry name" value="Macro_Af1521_BAL-like"/>
    <property type="match status" value="1"/>
</dbReference>
<dbReference type="PROSITE" id="PS51059">
    <property type="entry name" value="PARP_CATALYTIC"/>
    <property type="match status" value="1"/>
</dbReference>
<dbReference type="Gene3D" id="3.30.70.330">
    <property type="match status" value="2"/>
</dbReference>
<proteinExistence type="inferred from homology"/>
<dbReference type="GO" id="GO:1990404">
    <property type="term" value="F:NAD+-protein mono-ADP-ribosyltransferase activity"/>
    <property type="evidence" value="ECO:0007669"/>
    <property type="project" value="TreeGrafter"/>
</dbReference>
<dbReference type="InterPro" id="IPR057045">
    <property type="entry name" value="PARP14_KH_3"/>
</dbReference>
<dbReference type="Gene3D" id="3.30.720.50">
    <property type="match status" value="1"/>
</dbReference>
<evidence type="ECO:0000256" key="7">
    <source>
        <dbReference type="RuleBase" id="RU362114"/>
    </source>
</evidence>
<dbReference type="InterPro" id="IPR012677">
    <property type="entry name" value="Nucleotide-bd_a/b_plait_sf"/>
</dbReference>
<dbReference type="InterPro" id="IPR037197">
    <property type="entry name" value="WWE_dom_sf"/>
</dbReference>
<dbReference type="SUPFAM" id="SSF52949">
    <property type="entry name" value="Macro domain-like"/>
    <property type="match status" value="3"/>
</dbReference>
<dbReference type="Gene3D" id="3.90.228.10">
    <property type="match status" value="1"/>
</dbReference>
<dbReference type="SUPFAM" id="SSF117839">
    <property type="entry name" value="WWE domain"/>
    <property type="match status" value="1"/>
</dbReference>
<dbReference type="PANTHER" id="PTHR14453">
    <property type="entry name" value="PARP/ZINC FINGER CCCH TYPE DOMAIN CONTAINING PROTEIN"/>
    <property type="match status" value="1"/>
</dbReference>
<dbReference type="PROSITE" id="PS51154">
    <property type="entry name" value="MACRO"/>
    <property type="match status" value="3"/>
</dbReference>
<dbReference type="EC" id="2.4.2.-" evidence="7"/>
<dbReference type="STRING" id="48701.ENSPMEP00000033549"/>
<keyword evidence="2 7" id="KW-0328">Glycosyltransferase</keyword>
<dbReference type="Gene3D" id="3.40.220.10">
    <property type="entry name" value="Leucine Aminopeptidase, subunit E, domain 1"/>
    <property type="match status" value="3"/>
</dbReference>
<feature type="domain" description="Macro" evidence="12">
    <location>
        <begin position="780"/>
        <end position="967"/>
    </location>
</feature>
<dbReference type="GO" id="GO:0003714">
    <property type="term" value="F:transcription corepressor activity"/>
    <property type="evidence" value="ECO:0007669"/>
    <property type="project" value="TreeGrafter"/>
</dbReference>
<dbReference type="InterPro" id="IPR002589">
    <property type="entry name" value="Macro_dom"/>
</dbReference>
<dbReference type="Pfam" id="PF23248">
    <property type="entry name" value="KH_PARP14_2"/>
    <property type="match status" value="1"/>
</dbReference>
<dbReference type="GO" id="GO:0070212">
    <property type="term" value="P:protein poly-ADP-ribosylation"/>
    <property type="evidence" value="ECO:0007669"/>
    <property type="project" value="TreeGrafter"/>
</dbReference>
<dbReference type="CDD" id="cd01439">
    <property type="entry name" value="TCCD_inducible_PARP_like"/>
    <property type="match status" value="1"/>
</dbReference>
<evidence type="ECO:0000259" key="12">
    <source>
        <dbReference type="PROSITE" id="PS51154"/>
    </source>
</evidence>
<evidence type="ECO:0000256" key="3">
    <source>
        <dbReference type="ARBA" id="ARBA00022679"/>
    </source>
</evidence>
<evidence type="ECO:0000259" key="10">
    <source>
        <dbReference type="PROSITE" id="PS50918"/>
    </source>
</evidence>
<evidence type="ECO:0000256" key="4">
    <source>
        <dbReference type="ARBA" id="ARBA00023027"/>
    </source>
</evidence>
<feature type="domain" description="Macro" evidence="12">
    <location>
        <begin position="1210"/>
        <end position="1384"/>
    </location>
</feature>
<name>A0A3B3Z200_9TELE</name>
<keyword evidence="5" id="KW-0539">Nucleus</keyword>
<evidence type="ECO:0000256" key="6">
    <source>
        <dbReference type="ARBA" id="ARBA00024347"/>
    </source>
</evidence>
<keyword evidence="8" id="KW-0175">Coiled coil</keyword>
<dbReference type="Pfam" id="PF23245">
    <property type="entry name" value="RRM_PARP14_2"/>
    <property type="match status" value="1"/>
</dbReference>
<feature type="domain" description="Macro" evidence="12">
    <location>
        <begin position="997"/>
        <end position="1182"/>
    </location>
</feature>
<feature type="coiled-coil region" evidence="8">
    <location>
        <begin position="1502"/>
        <end position="1536"/>
    </location>
</feature>
<keyword evidence="14" id="KW-1185">Reference proteome</keyword>
<dbReference type="Pfam" id="PF23084">
    <property type="entry name" value="KH_PARP14_1"/>
    <property type="match status" value="1"/>
</dbReference>
<feature type="domain" description="WWE" evidence="10">
    <location>
        <begin position="1528"/>
        <end position="1606"/>
    </location>
</feature>
<dbReference type="Pfam" id="PF01661">
    <property type="entry name" value="Macro"/>
    <property type="match status" value="3"/>
</dbReference>
<dbReference type="GO" id="GO:0010629">
    <property type="term" value="P:negative regulation of gene expression"/>
    <property type="evidence" value="ECO:0007669"/>
    <property type="project" value="TreeGrafter"/>
</dbReference>
<comment type="similarity">
    <text evidence="6">Belongs to the ARTD/PARP family.</text>
</comment>
<dbReference type="Pfam" id="PF23222">
    <property type="entry name" value="RRM_PARP14_1"/>
    <property type="match status" value="1"/>
</dbReference>
<dbReference type="FunFam" id="3.90.228.10:FF:000008">
    <property type="entry name" value="Poly [ADP-ribose] polymerase"/>
    <property type="match status" value="1"/>
</dbReference>
<dbReference type="GO" id="GO:0003950">
    <property type="term" value="F:NAD+ poly-ADP-ribosyltransferase activity"/>
    <property type="evidence" value="ECO:0007669"/>
    <property type="project" value="UniProtKB-UniRule"/>
</dbReference>
<dbReference type="InterPro" id="IPR043472">
    <property type="entry name" value="Macro_dom-like"/>
</dbReference>
<dbReference type="GeneID" id="106923171"/>
<dbReference type="InterPro" id="IPR057047">
    <property type="entry name" value="PARP14_KH_5"/>
</dbReference>
<dbReference type="InterPro" id="IPR052056">
    <property type="entry name" value="Mono-ARTD/PARP"/>
</dbReference>
<keyword evidence="4 7" id="KW-0520">NAD</keyword>
<dbReference type="GO" id="GO:0005634">
    <property type="term" value="C:nucleus"/>
    <property type="evidence" value="ECO:0007669"/>
    <property type="project" value="UniProtKB-SubCell"/>
</dbReference>
<dbReference type="InterPro" id="IPR057044">
    <property type="entry name" value="PARP14_KH_1"/>
</dbReference>
<sequence>MAEEYAFPVLVELEESNTPRLKNKLVKYFQSRKSNGGDCEVDYESGSQTALLRFRREEDQKNVLGKEAHQISLDKGVLKMTVRLPSDGKQKQGDSTEKGSKKSDHEGTNKQSKVQEPNPVDEGQTGAKGNDGDSDDDEQCSKSAVLGNIPDSLTSEFLEMIVENILRDLSSPTASQDYNLELIPDISSAVVTFQSGKDNTEFIERCPQNRMFTKKNLSVRPLETTKKIVVEGVSNCSEDMLCLYFESKGGDVEDVQLNEAEQSAVIIFKNHKDVKKVLGKKHEIKKEEVKVYPFYKSLGVPLYGKDKPSPKLPAAISEPIDNAVLRYLANHKAALETIGRDLEKHFCNVTLEQSAVRLSASPSLLKQKDAKVIIKEWADTVKAAFSQAVSKFKAIKFSLESEAWEESEQKIKEKLQKEDVVVVSDKASGVLSVAGLENDVNALEKPISEALNRIKERVRREKLSKTQEINVSPSMFHILSQDGLQDKLLQVYPELKLSYDQKKKALKVTGFVDEIINATQVFSNATLGLKRQNLEVDEFLLDMLKDEQQEEATDALLTAYGIKAALEISPQRVQLVAVSDKDLMGAQDHLNQTLKSEYIEVEDLEVLKKPEWQQLVHQQEKANSGSGMRVQIITHQQQVVVSGHKDSVDKVSSELEDFLTENAHVEEFVAVEANVIIEYLKSQTPWLKQLEGGVDVSFGKEEIILSGCRSAVKDCKSIVKDLLSSVCFDRFKVTKPGVKKCFQEKESFFASSIKSDTDCLVQLADKLNEEDDFTLVQVRKPIYKVQTSDGVEIVVSKADMCSYSVDAVVNPSTEDLKHTAGLALALSKAAGPQLQAICDQIINVKGKLRPGDCAVTDAGGMLRCKKVIHAVGPYFDQAKPKKAEAQLKRTVKESLEQAEKCGCVSVALPAISRSLGFPLNLCLATITRAVKEYCEEKYDDNTLKTIHLVDNEDSVALGLESAVKQEFGNHGLSVSSQNAIPKVSLKSPLLKLAPPDTSLCRGQTKEGLSIVLKKGNIEAAKTEVIVNTVGEDLVLDRGAISNAIFSAAGAKLQQLVHSQKMKGAPGEIVVTDNCKLKSKQVFHAIAPHWDKGQGTAEKTLSGIFKDCLDLAEKARLSSISFPAVGTGNLGFPKNLVATLMLDKFLDFSSQRQSKNLKKITVVLYPGDAQTIQVFTDEFQKKFPSATGSSAAAGPASADSSKSKFSKVVSSSGKHETKLGNVTIQVVSGDITKETTDVIVNSSNDNFTLKSGVSKAILDAAGVAVLEECQNLGSQPNSGMIMTVPGNLKCKKILHLVGQTDPVKIHRTVKEALQMCVKNSYTSVSFPAIGTGQGNVQAKQVADSMLDAVIDVFSQNTSSSLTLIRIVIFQQPMLKDFHSSMQEREATDPKEKGGFLSYVGQKLKSIFVSESSEKKQEDETFDIETMEVEPAIFHICGASQAKVDAAKKKINDLISDELCSEEIIDNDILNFSSADCQRIVDIQMKMGVSIKNQITNGQASFIIEGLSKDVLRASREIDNMLKKVRKEQELKRKLELAATVADWQYQRHGLQYQSFDQKTNYELEHALERGAPNVKITIHGSDYTVQIPKGPATDSNGTILQIRRIDRLKDEDVPEFWDDMPTGKTCHAVTLQTASSEYAEVLNLFKATCNRAVIKIERIQNPTLWKSLQIKKHEMELRNNHQNNEKRLFHGTSEDTVPVINERGFNRSYAGKNAACYGNGSYFAVNSSYSASNTYSRPNANGEKFMYLCRVLTGDYTLGQQTMIAPPPKGNLAIYDSVVDNTTTPSMFVVFHDTQAYPEYLITFK</sequence>
<dbReference type="Ensembl" id="ENSPMET00000034495.1">
    <property type="protein sequence ID" value="ENSPMEP00000033549.1"/>
    <property type="gene ID" value="ENSPMEG00000000483.1"/>
</dbReference>
<dbReference type="PANTHER" id="PTHR14453:SF89">
    <property type="entry name" value="PROTEIN MONO-ADP-RIBOSYLTRANSFERASE PARP14"/>
    <property type="match status" value="1"/>
</dbReference>
<protein>
    <recommendedName>
        <fullName evidence="7">Poly [ADP-ribose] polymerase</fullName>
        <shortName evidence="7">PARP</shortName>
        <ecNumber evidence="7">2.4.2.-</ecNumber>
    </recommendedName>
</protein>
<evidence type="ECO:0000256" key="1">
    <source>
        <dbReference type="ARBA" id="ARBA00004123"/>
    </source>
</evidence>
<comment type="subcellular location">
    <subcellularLocation>
        <location evidence="1">Nucleus</location>
    </subcellularLocation>
</comment>
<dbReference type="InterPro" id="IPR057050">
    <property type="entry name" value="RRM_PARP14_2"/>
</dbReference>
<dbReference type="SUPFAM" id="SSF56399">
    <property type="entry name" value="ADP-ribosylation"/>
    <property type="match status" value="1"/>
</dbReference>
<dbReference type="PROSITE" id="PS50918">
    <property type="entry name" value="WWE"/>
    <property type="match status" value="1"/>
</dbReference>
<dbReference type="InterPro" id="IPR004170">
    <property type="entry name" value="WWE_dom"/>
</dbReference>
<dbReference type="Pfam" id="PF00644">
    <property type="entry name" value="PARP"/>
    <property type="match status" value="1"/>
</dbReference>
<dbReference type="InterPro" id="IPR012317">
    <property type="entry name" value="Poly(ADP-ribose)pol_cat_dom"/>
</dbReference>
<evidence type="ECO:0000256" key="5">
    <source>
        <dbReference type="ARBA" id="ARBA00023242"/>
    </source>
</evidence>
<organism evidence="13 14">
    <name type="scientific">Poecilia mexicana</name>
    <dbReference type="NCBI Taxonomy" id="48701"/>
    <lineage>
        <taxon>Eukaryota</taxon>
        <taxon>Metazoa</taxon>
        <taxon>Chordata</taxon>
        <taxon>Craniata</taxon>
        <taxon>Vertebrata</taxon>
        <taxon>Euteleostomi</taxon>
        <taxon>Actinopterygii</taxon>
        <taxon>Neopterygii</taxon>
        <taxon>Teleostei</taxon>
        <taxon>Neoteleostei</taxon>
        <taxon>Acanthomorphata</taxon>
        <taxon>Ovalentaria</taxon>
        <taxon>Atherinomorphae</taxon>
        <taxon>Cyprinodontiformes</taxon>
        <taxon>Poeciliidae</taxon>
        <taxon>Poeciliinae</taxon>
        <taxon>Poecilia</taxon>
    </lineage>
</organism>
<dbReference type="Pfam" id="PF23252">
    <property type="entry name" value="KH_PARP14_5"/>
    <property type="match status" value="1"/>
</dbReference>
<accession>A0A3B3Z200</accession>
<reference evidence="13" key="2">
    <citation type="submission" date="2025-09" db="UniProtKB">
        <authorList>
            <consortium name="Ensembl"/>
        </authorList>
    </citation>
    <scope>IDENTIFICATION</scope>
</reference>
<evidence type="ECO:0000256" key="2">
    <source>
        <dbReference type="ARBA" id="ARBA00022676"/>
    </source>
</evidence>
<dbReference type="InterPro" id="IPR057043">
    <property type="entry name" value="PARP14_KH_2"/>
</dbReference>
<dbReference type="RefSeq" id="XP_014851555.1">
    <property type="nucleotide sequence ID" value="XM_014996069.1"/>
</dbReference>
<evidence type="ECO:0000256" key="8">
    <source>
        <dbReference type="SAM" id="Coils"/>
    </source>
</evidence>
<dbReference type="Pfam" id="PF23249">
    <property type="entry name" value="KH_PARP14_3"/>
    <property type="match status" value="1"/>
</dbReference>
<dbReference type="InterPro" id="IPR057048">
    <property type="entry name" value="PARP14_KH_6"/>
</dbReference>